<evidence type="ECO:0000313" key="2">
    <source>
        <dbReference type="Proteomes" id="UP000076925"/>
    </source>
</evidence>
<sequence length="125" mass="14077">MKDNQYEQLFTELTPVEAAVVEGGKDFRGTLNFDEDQKTGRFKVSPNATIKLFTNTYNSGGRSSDNPDFYAAIRNVDTNNKNEKLVSVGEDTTTWTNVRGGTYVIDFRDRADRIYVAGEIKVTYS</sequence>
<reference evidence="1 2" key="1">
    <citation type="journal article" date="2013" name="Genome Biol. Evol.">
        <title>Genomes of Stigonematalean cyanobacteria (subsection V) and the evolution of oxygenic photosynthesis from prokaryotes to plastids.</title>
        <authorList>
            <person name="Dagan T."/>
            <person name="Roettger M."/>
            <person name="Stucken K."/>
            <person name="Landan G."/>
            <person name="Koch R."/>
            <person name="Major P."/>
            <person name="Gould S.B."/>
            <person name="Goremykin V.V."/>
            <person name="Rippka R."/>
            <person name="Tandeau de Marsac N."/>
            <person name="Gugger M."/>
            <person name="Lockhart P.J."/>
            <person name="Allen J.F."/>
            <person name="Brune I."/>
            <person name="Maus I."/>
            <person name="Puhler A."/>
            <person name="Martin W.F."/>
        </authorList>
    </citation>
    <scope>NUCLEOTIDE SEQUENCE [LARGE SCALE GENOMIC DNA]</scope>
    <source>
        <strain evidence="1 2">PCC 7110</strain>
    </source>
</reference>
<dbReference type="RefSeq" id="WP_017740106.1">
    <property type="nucleotide sequence ID" value="NZ_KQ976354.1"/>
</dbReference>
<dbReference type="Proteomes" id="UP000076925">
    <property type="component" value="Unassembled WGS sequence"/>
</dbReference>
<proteinExistence type="predicted"/>
<accession>A0A139X8S5</accession>
<dbReference type="OrthoDB" id="516402at2"/>
<comment type="caution">
    <text evidence="1">The sequence shown here is derived from an EMBL/GenBank/DDBJ whole genome shotgun (WGS) entry which is preliminary data.</text>
</comment>
<evidence type="ECO:0000313" key="1">
    <source>
        <dbReference type="EMBL" id="KYC41098.1"/>
    </source>
</evidence>
<dbReference type="STRING" id="128403.WA1_23575"/>
<dbReference type="EMBL" id="ANNX02000025">
    <property type="protein sequence ID" value="KYC41098.1"/>
    <property type="molecule type" value="Genomic_DNA"/>
</dbReference>
<protein>
    <submittedName>
        <fullName evidence="1">Uncharacterized protein</fullName>
    </submittedName>
</protein>
<gene>
    <name evidence="1" type="ORF">WA1_23575</name>
</gene>
<dbReference type="AlphaFoldDB" id="A0A139X8S5"/>
<keyword evidence="2" id="KW-1185">Reference proteome</keyword>
<name>A0A139X8S5_9CYAN</name>
<organism evidence="1 2">
    <name type="scientific">Scytonema hofmannii PCC 7110</name>
    <dbReference type="NCBI Taxonomy" id="128403"/>
    <lineage>
        <taxon>Bacteria</taxon>
        <taxon>Bacillati</taxon>
        <taxon>Cyanobacteriota</taxon>
        <taxon>Cyanophyceae</taxon>
        <taxon>Nostocales</taxon>
        <taxon>Scytonemataceae</taxon>
        <taxon>Scytonema</taxon>
    </lineage>
</organism>